<dbReference type="EMBL" id="JAGSXH010000247">
    <property type="protein sequence ID" value="MBS2966988.1"/>
    <property type="molecule type" value="Genomic_DNA"/>
</dbReference>
<dbReference type="InterPro" id="IPR001584">
    <property type="entry name" value="Integrase_cat-core"/>
</dbReference>
<dbReference type="InterPro" id="IPR036397">
    <property type="entry name" value="RNaseH_sf"/>
</dbReference>
<dbReference type="Gene3D" id="3.30.420.10">
    <property type="entry name" value="Ribonuclease H-like superfamily/Ribonuclease H"/>
    <property type="match status" value="1"/>
</dbReference>
<comment type="caution">
    <text evidence="2">The sequence shown here is derived from an EMBL/GenBank/DDBJ whole genome shotgun (WGS) entry which is preliminary data.</text>
</comment>
<keyword evidence="3" id="KW-1185">Reference proteome</keyword>
<dbReference type="SUPFAM" id="SSF46689">
    <property type="entry name" value="Homeodomain-like"/>
    <property type="match status" value="1"/>
</dbReference>
<dbReference type="InterPro" id="IPR012337">
    <property type="entry name" value="RNaseH-like_sf"/>
</dbReference>
<dbReference type="Pfam" id="PF09299">
    <property type="entry name" value="Mu-transpos_C"/>
    <property type="match status" value="1"/>
</dbReference>
<dbReference type="PANTHER" id="PTHR35004:SF6">
    <property type="entry name" value="TRANSPOSASE"/>
    <property type="match status" value="1"/>
</dbReference>
<dbReference type="InterPro" id="IPR009057">
    <property type="entry name" value="Homeodomain-like_sf"/>
</dbReference>
<dbReference type="Pfam" id="PF00665">
    <property type="entry name" value="rve"/>
    <property type="match status" value="1"/>
</dbReference>
<dbReference type="GO" id="GO:0015074">
    <property type="term" value="P:DNA integration"/>
    <property type="evidence" value="ECO:0007669"/>
    <property type="project" value="InterPro"/>
</dbReference>
<organism evidence="2 3">
    <name type="scientific">Actinocrinis puniceicyclus</name>
    <dbReference type="NCBI Taxonomy" id="977794"/>
    <lineage>
        <taxon>Bacteria</taxon>
        <taxon>Bacillati</taxon>
        <taxon>Actinomycetota</taxon>
        <taxon>Actinomycetes</taxon>
        <taxon>Catenulisporales</taxon>
        <taxon>Actinospicaceae</taxon>
        <taxon>Actinocrinis</taxon>
    </lineage>
</organism>
<proteinExistence type="predicted"/>
<sequence>MSSAEDEHARRRERAQAVALFRYTLIRDAADASVSPRERGRMVRAIVAAEHRGPFGGPVRISRSSVDRWIAAWRERGFEALLPPERQVTPRTDAAVLAMAKALKAENPERTAAQVARILRASTGSAPSERTLQRLFVREELAGRTRPPATVFGRFEALRPNELWVGDALHAVHIGGRKTYLFAFLDDHSRAVVGHRFGFAEDSVRLAAALRPALAARGIPESVYVDNGSAFIDAALLRSCASLGIKLVHSTPGRPQGRGKIERFFRSVRDQFLVEVTGTRPDLDGTTEQGRHFVGDLQELNTLFTAWVERVYHRQIHSETGQAPIDRYAAGSPVRHAGPGALREAFLWSARRKVTKVATVSLHNNSYEVDHLLAGMVVELLFDPFDLTVIEVRHDGIPVGTAIPQIIARHAHPKARPEAPEAPPTAATGIDYTALIAAEHQAHLAAAHLSYADLAAGEAGREHEGEERA</sequence>
<accession>A0A8J7WR87</accession>
<feature type="domain" description="Integrase catalytic" evidence="1">
    <location>
        <begin position="156"/>
        <end position="332"/>
    </location>
</feature>
<dbReference type="PROSITE" id="PS50994">
    <property type="entry name" value="INTEGRASE"/>
    <property type="match status" value="1"/>
</dbReference>
<dbReference type="GO" id="GO:0003676">
    <property type="term" value="F:nucleic acid binding"/>
    <property type="evidence" value="ECO:0007669"/>
    <property type="project" value="InterPro"/>
</dbReference>
<dbReference type="RefSeq" id="WP_211472580.1">
    <property type="nucleotide sequence ID" value="NZ_JAGSXH010000247.1"/>
</dbReference>
<dbReference type="SUPFAM" id="SSF53098">
    <property type="entry name" value="Ribonuclease H-like"/>
    <property type="match status" value="1"/>
</dbReference>
<protein>
    <submittedName>
        <fullName evidence="2">DDE-type integrase/transposase/recombinase</fullName>
    </submittedName>
</protein>
<gene>
    <name evidence="2" type="ORF">KGA66_28400</name>
</gene>
<dbReference type="AlphaFoldDB" id="A0A8J7WR87"/>
<dbReference type="Pfam" id="PF13565">
    <property type="entry name" value="HTH_32"/>
    <property type="match status" value="1"/>
</dbReference>
<name>A0A8J7WR87_9ACTN</name>
<reference evidence="2" key="1">
    <citation type="submission" date="2021-04" db="EMBL/GenBank/DDBJ databases">
        <title>Genome based classification of Actinospica acidithermotolerans sp. nov., an actinobacterium isolated from an Indonesian hot spring.</title>
        <authorList>
            <person name="Kusuma A.B."/>
            <person name="Putra K.E."/>
            <person name="Nafisah S."/>
            <person name="Loh J."/>
            <person name="Nouioui I."/>
            <person name="Goodfellow M."/>
        </authorList>
    </citation>
    <scope>NUCLEOTIDE SEQUENCE</scope>
    <source>
        <strain evidence="2">DSM 45618</strain>
    </source>
</reference>
<evidence type="ECO:0000313" key="2">
    <source>
        <dbReference type="EMBL" id="MBS2966988.1"/>
    </source>
</evidence>
<evidence type="ECO:0000313" key="3">
    <source>
        <dbReference type="Proteomes" id="UP000677913"/>
    </source>
</evidence>
<dbReference type="PANTHER" id="PTHR35004">
    <property type="entry name" value="TRANSPOSASE RV3428C-RELATED"/>
    <property type="match status" value="1"/>
</dbReference>
<dbReference type="Proteomes" id="UP000677913">
    <property type="component" value="Unassembled WGS sequence"/>
</dbReference>
<evidence type="ECO:0000259" key="1">
    <source>
        <dbReference type="PROSITE" id="PS50994"/>
    </source>
</evidence>
<dbReference type="InterPro" id="IPR015378">
    <property type="entry name" value="Transposase-like_Mu_C"/>
</dbReference>